<dbReference type="NCBIfam" id="NF008712">
    <property type="entry name" value="PRK11715.1-1"/>
    <property type="match status" value="1"/>
</dbReference>
<reference evidence="3 5" key="1">
    <citation type="submission" date="2016-11" db="EMBL/GenBank/DDBJ databases">
        <authorList>
            <person name="Jaros S."/>
            <person name="Januszkiewicz K."/>
            <person name="Wedrychowicz H."/>
        </authorList>
    </citation>
    <scope>NUCLEOTIDE SEQUENCE [LARGE SCALE GENOMIC DNA]</scope>
    <source>
        <strain evidence="3 5">DSM 784</strain>
    </source>
</reference>
<reference evidence="4 6" key="2">
    <citation type="submission" date="2023-11" db="EMBL/GenBank/DDBJ databases">
        <title>MicrobeMod: A computational toolkit for identifying prokaryotic methylation and restriction-modification with nanopore sequencing.</title>
        <authorList>
            <person name="Crits-Christoph A."/>
            <person name="Kang S.C."/>
            <person name="Lee H."/>
            <person name="Ostrov N."/>
        </authorList>
    </citation>
    <scope>NUCLEOTIDE SEQUENCE [LARGE SCALE GENOMIC DNA]</scope>
    <source>
        <strain evidence="4 6">ATCC 23090</strain>
    </source>
</reference>
<gene>
    <name evidence="4" type="primary">creD</name>
    <name evidence="3" type="ORF">SAMN05661012_01461</name>
    <name evidence="4" type="ORF">SR876_22515</name>
</gene>
<dbReference type="InterPro" id="IPR010364">
    <property type="entry name" value="Uncharacterised_IM_CreD"/>
</dbReference>
<feature type="transmembrane region" description="Helical" evidence="2">
    <location>
        <begin position="33"/>
        <end position="60"/>
    </location>
</feature>
<evidence type="ECO:0000313" key="4">
    <source>
        <dbReference type="EMBL" id="WQG87705.1"/>
    </source>
</evidence>
<feature type="transmembrane region" description="Helical" evidence="2">
    <location>
        <begin position="421"/>
        <end position="439"/>
    </location>
</feature>
<dbReference type="RefSeq" id="WP_072358436.1">
    <property type="nucleotide sequence ID" value="NZ_CBHWAX010000008.1"/>
</dbReference>
<keyword evidence="2" id="KW-0472">Membrane</keyword>
<sequence length="452" mass="50184">MEHQHLANAGQENYTPAPGEDFSKENPSFMKRYAYAIKAVIIGVLVLLLLIPTAMIMGLISEREQRSNEATAEISSKWGDAQTLTGPIIIIPYVDTPGHRAYALFLPDKLNVNGELLPEMRHRGIYETVVYSSHLQISGNFAPLVTDIPDDKLLVNEAVIAVGLSDMRGISNQPNMQFNGKDYLFSPGVTIQSVFNNGMQTRIPLTKTDSGWMAGSFSINLDLRGSGQMHFSPVGKTTQVNINSNWPNPQFDGQFLPVKSDITSRGFTAAWQVSHLNRNFPQTMTTKDEVNLRNYDFGIKLFLPVDGYQQSTRAVKYAILIIGLSFLVFYFIELLKRLYVHPLQYILIGFALVLFYTLLIALAEQLNFGLAYLVASGMTIVLVTAYTAGIFGNFRVGAGIGGVLVALYGAIYVILRAEDLSLLMGSLGLFIILAIVMYFSRKIKWKELKGQI</sequence>
<dbReference type="Pfam" id="PF06123">
    <property type="entry name" value="CreD"/>
    <property type="match status" value="1"/>
</dbReference>
<feature type="transmembrane region" description="Helical" evidence="2">
    <location>
        <begin position="369"/>
        <end position="389"/>
    </location>
</feature>
<feature type="transmembrane region" description="Helical" evidence="2">
    <location>
        <begin position="344"/>
        <end position="363"/>
    </location>
</feature>
<keyword evidence="6" id="KW-1185">Reference proteome</keyword>
<dbReference type="STRING" id="1004.SAMN05661012_01461"/>
<dbReference type="PIRSF" id="PIRSF004548">
    <property type="entry name" value="CreD"/>
    <property type="match status" value="1"/>
</dbReference>
<dbReference type="AlphaFoldDB" id="A0A1K1NT78"/>
<evidence type="ECO:0000256" key="1">
    <source>
        <dbReference type="SAM" id="MobiDB-lite"/>
    </source>
</evidence>
<dbReference type="EMBL" id="FPIZ01000004">
    <property type="protein sequence ID" value="SFW38527.1"/>
    <property type="molecule type" value="Genomic_DNA"/>
</dbReference>
<evidence type="ECO:0000256" key="2">
    <source>
        <dbReference type="SAM" id="Phobius"/>
    </source>
</evidence>
<feature type="transmembrane region" description="Helical" evidence="2">
    <location>
        <begin position="314"/>
        <end position="332"/>
    </location>
</feature>
<evidence type="ECO:0000313" key="6">
    <source>
        <dbReference type="Proteomes" id="UP001326715"/>
    </source>
</evidence>
<dbReference type="PANTHER" id="PTHR30092">
    <property type="entry name" value="INNER MEMBRANE PROTEIN CRED"/>
    <property type="match status" value="1"/>
</dbReference>
<proteinExistence type="predicted"/>
<feature type="region of interest" description="Disordered" evidence="1">
    <location>
        <begin position="1"/>
        <end position="21"/>
    </location>
</feature>
<organism evidence="3 5">
    <name type="scientific">Chitinophaga sancti</name>
    <dbReference type="NCBI Taxonomy" id="1004"/>
    <lineage>
        <taxon>Bacteria</taxon>
        <taxon>Pseudomonadati</taxon>
        <taxon>Bacteroidota</taxon>
        <taxon>Chitinophagia</taxon>
        <taxon>Chitinophagales</taxon>
        <taxon>Chitinophagaceae</taxon>
        <taxon>Chitinophaga</taxon>
    </lineage>
</organism>
<dbReference type="GO" id="GO:0005886">
    <property type="term" value="C:plasma membrane"/>
    <property type="evidence" value="ECO:0007669"/>
    <property type="project" value="TreeGrafter"/>
</dbReference>
<evidence type="ECO:0000313" key="3">
    <source>
        <dbReference type="EMBL" id="SFW38527.1"/>
    </source>
</evidence>
<dbReference type="OrthoDB" id="9791851at2"/>
<dbReference type="Proteomes" id="UP001326715">
    <property type="component" value="Chromosome"/>
</dbReference>
<keyword evidence="2" id="KW-1133">Transmembrane helix</keyword>
<feature type="transmembrane region" description="Helical" evidence="2">
    <location>
        <begin position="396"/>
        <end position="415"/>
    </location>
</feature>
<dbReference type="EMBL" id="CP140154">
    <property type="protein sequence ID" value="WQG87705.1"/>
    <property type="molecule type" value="Genomic_DNA"/>
</dbReference>
<evidence type="ECO:0000313" key="5">
    <source>
        <dbReference type="Proteomes" id="UP000183788"/>
    </source>
</evidence>
<dbReference type="PANTHER" id="PTHR30092:SF0">
    <property type="entry name" value="INNER MEMBRANE PROTEIN CRED"/>
    <property type="match status" value="1"/>
</dbReference>
<name>A0A1K1NT78_9BACT</name>
<accession>A0A1K1NT78</accession>
<dbReference type="Proteomes" id="UP000183788">
    <property type="component" value="Unassembled WGS sequence"/>
</dbReference>
<keyword evidence="2" id="KW-0812">Transmembrane</keyword>
<protein>
    <submittedName>
        <fullName evidence="4">Cell envelope integrity protein CreD</fullName>
    </submittedName>
    <submittedName>
        <fullName evidence="3">Inner membrane protein</fullName>
    </submittedName>
</protein>